<dbReference type="Proteomes" id="UP000092403">
    <property type="component" value="Unassembled WGS sequence"/>
</dbReference>
<dbReference type="EMBL" id="LNJC01000008">
    <property type="protein sequence ID" value="KYC50789.1"/>
    <property type="molecule type" value="Genomic_DNA"/>
</dbReference>
<accession>A0A150J0S0</accession>
<dbReference type="AlphaFoldDB" id="A0A150J0S0"/>
<reference evidence="1 2" key="1">
    <citation type="journal article" date="2016" name="ISME J.">
        <title>Chasing the elusive Euryarchaeota class WSA2: genomes reveal a uniquely fastidious methyl-reducing methanogen.</title>
        <authorList>
            <person name="Nobu M.K."/>
            <person name="Narihiro T."/>
            <person name="Kuroda K."/>
            <person name="Mei R."/>
            <person name="Liu W.T."/>
        </authorList>
    </citation>
    <scope>NUCLEOTIDE SEQUENCE [LARGE SCALE GENOMIC DNA]</scope>
    <source>
        <strain evidence="1">BMIXfssc0709_Meth_Bin006</strain>
    </source>
</reference>
<sequence>MPSFAPLGTLFEVSTFLFFEGLISSLMERTNRNEEDLKKMHTVLE</sequence>
<proteinExistence type="predicted"/>
<gene>
    <name evidence="1" type="ORF">APG12_00592</name>
</gene>
<protein>
    <submittedName>
        <fullName evidence="1">Uncharacterized protein</fullName>
    </submittedName>
</protein>
<organism evidence="1 2">
    <name type="scientific">Candidatus Methanofastidiosum methylothiophilum</name>
    <dbReference type="NCBI Taxonomy" id="1705564"/>
    <lineage>
        <taxon>Archaea</taxon>
        <taxon>Methanobacteriati</taxon>
        <taxon>Methanobacteriota</taxon>
        <taxon>Stenosarchaea group</taxon>
        <taxon>Candidatus Methanofastidiosia</taxon>
        <taxon>Candidatus Methanofastidiosales</taxon>
        <taxon>Candidatus Methanofastidiosaceae</taxon>
        <taxon>Candidatus Methanofastidiosum</taxon>
    </lineage>
</organism>
<evidence type="ECO:0000313" key="2">
    <source>
        <dbReference type="Proteomes" id="UP000092403"/>
    </source>
</evidence>
<name>A0A150J0S0_9EURY</name>
<evidence type="ECO:0000313" key="1">
    <source>
        <dbReference type="EMBL" id="KYC50789.1"/>
    </source>
</evidence>
<dbReference type="Gene3D" id="3.40.50.10490">
    <property type="entry name" value="Glucose-6-phosphate isomerase like protein, domain 1"/>
    <property type="match status" value="1"/>
</dbReference>
<comment type="caution">
    <text evidence="1">The sequence shown here is derived from an EMBL/GenBank/DDBJ whole genome shotgun (WGS) entry which is preliminary data.</text>
</comment>